<feature type="transmembrane region" description="Helical" evidence="2">
    <location>
        <begin position="441"/>
        <end position="461"/>
    </location>
</feature>
<comment type="caution">
    <text evidence="3">The sequence shown here is derived from an EMBL/GenBank/DDBJ whole genome shotgun (WGS) entry which is preliminary data.</text>
</comment>
<evidence type="ECO:0000313" key="3">
    <source>
        <dbReference type="EMBL" id="RCK80055.1"/>
    </source>
</evidence>
<gene>
    <name evidence="3" type="ORF">OZSIB_3559</name>
</gene>
<keyword evidence="2" id="KW-0812">Transmembrane</keyword>
<name>A0A367ZPJ0_9BACT</name>
<proteinExistence type="predicted"/>
<dbReference type="Pfam" id="PF10101">
    <property type="entry name" value="DUF2339"/>
    <property type="match status" value="1"/>
</dbReference>
<dbReference type="InterPro" id="IPR019286">
    <property type="entry name" value="DUF2339_TM"/>
</dbReference>
<accession>A0A367ZPJ0</accession>
<dbReference type="Proteomes" id="UP000252355">
    <property type="component" value="Unassembled WGS sequence"/>
</dbReference>
<feature type="transmembrane region" description="Helical" evidence="2">
    <location>
        <begin position="610"/>
        <end position="629"/>
    </location>
</feature>
<feature type="region of interest" description="Disordered" evidence="1">
    <location>
        <begin position="1"/>
        <end position="49"/>
    </location>
</feature>
<feature type="transmembrane region" description="Helical" evidence="2">
    <location>
        <begin position="905"/>
        <end position="924"/>
    </location>
</feature>
<keyword evidence="2" id="KW-1133">Transmembrane helix</keyword>
<feature type="transmembrane region" description="Helical" evidence="2">
    <location>
        <begin position="289"/>
        <end position="308"/>
    </location>
</feature>
<dbReference type="PANTHER" id="PTHR38434:SF1">
    <property type="entry name" value="BLL2549 PROTEIN"/>
    <property type="match status" value="1"/>
</dbReference>
<feature type="region of interest" description="Disordered" evidence="1">
    <location>
        <begin position="688"/>
        <end position="720"/>
    </location>
</feature>
<keyword evidence="2" id="KW-0472">Membrane</keyword>
<feature type="transmembrane region" description="Helical" evidence="2">
    <location>
        <begin position="314"/>
        <end position="337"/>
    </location>
</feature>
<dbReference type="PANTHER" id="PTHR38434">
    <property type="entry name" value="BLL2549 PROTEIN"/>
    <property type="match status" value="1"/>
</dbReference>
<evidence type="ECO:0000256" key="1">
    <source>
        <dbReference type="SAM" id="MobiDB-lite"/>
    </source>
</evidence>
<dbReference type="EMBL" id="QOQW01000008">
    <property type="protein sequence ID" value="RCK80055.1"/>
    <property type="molecule type" value="Genomic_DNA"/>
</dbReference>
<feature type="transmembrane region" description="Helical" evidence="2">
    <location>
        <begin position="404"/>
        <end position="421"/>
    </location>
</feature>
<protein>
    <recommendedName>
        <fullName evidence="5">DUF2339 domain-containing protein</fullName>
    </recommendedName>
</protein>
<evidence type="ECO:0000313" key="4">
    <source>
        <dbReference type="Proteomes" id="UP000252355"/>
    </source>
</evidence>
<dbReference type="AlphaFoldDB" id="A0A367ZPJ0"/>
<feature type="transmembrane region" description="Helical" evidence="2">
    <location>
        <begin position="129"/>
        <end position="147"/>
    </location>
</feature>
<evidence type="ECO:0000256" key="2">
    <source>
        <dbReference type="SAM" id="Phobius"/>
    </source>
</evidence>
<feature type="transmembrane region" description="Helical" evidence="2">
    <location>
        <begin position="878"/>
        <end position="898"/>
    </location>
</feature>
<feature type="transmembrane region" description="Helical" evidence="2">
    <location>
        <begin position="230"/>
        <end position="249"/>
    </location>
</feature>
<feature type="transmembrane region" description="Helical" evidence="2">
    <location>
        <begin position="98"/>
        <end position="117"/>
    </location>
</feature>
<sequence>MAATLENPVSIEPLPGEEASAAAIGTLDGRPPGFGRRPPPDEPPPAGSSWFEQLRASLSGEEWEAVVGGSWLNKLGALILVIGLALFLNYSYGHLGPAGRVATGYAVGLALLGAGLWLERQERYQIFTLGLKGGGWAALYYTSYAVHAIDASRLIESPALGMLLLVGVAAAMIAHALQYRSEPMACLAYFIGYATLVISPRSDYSLLASLPLLASLLIASYRREWDQTPLLGLILSYACYALGYGDVFWRPPLPGALVSGKAILVVHWLAFEAFDLLEVARGRRSTGAARAIFPVNAVGFIGVALLHAPSGDPYALPHFLAMTGAGYLVSTLIRAWLRPPAGFAPATPILERALAGSYEGAVSLTTGLLAVALWLRFTGFRLIAGFLLLAEMLFVTGRQTRQSFLRWLGLLVYELGALYGFHLMVTVEAARELFGLTMKAWTPGLGLLIAVGYLDALLLPGEPAEEFDGQSRAGFSVAATLLAVLCLASNLRGQLHGVAWLALALILLEVARRTTRPEFAWQAYGVGALAAGTMVVQNLARDAGPAAWEPWVALGGPVLLTGFTAWRLRFGQSGNLPLDHVPPVSDLSADVAVGALLGLLWHLLPPGLVALGWGVVAVVAGEIGYGWGWPRLRRHLQVVLALTFGRAVMANFTLLGDTAGLSHRVLTVVPLLALFIYEWLRGAEEASASASGSGDGDDGAPLAGEPSSASEATGQPLPATFRPGGMTLAERDWQWWWLYPPTIMAAMLFRFEFGRVGMVTGWALLTVGLVAVGRRARLGHLRAQSYLLAVMTFLRCWGTDFLPPSALPGAFDPNRVDRLLAGIAVVLAFFIAQFQLPRREDPADDGQLYPFDRQFRSAFCVMGALILTKLIYHEVSGHALSIAWGCEAALLLAAGFALRDRPLRLSGLFLLFFCVLKLLVYDFANLEGAWRYLSFCLVGALVMGISWAYSRFRDKLREYF</sequence>
<reference evidence="3 4" key="1">
    <citation type="submission" date="2018-05" db="EMBL/GenBank/DDBJ databases">
        <title>A metagenomic window into the 2 km-deep terrestrial subsurface aquifer revealed taxonomically and functionally diverse microbial community comprising novel uncultured bacterial lineages.</title>
        <authorList>
            <person name="Kadnikov V.V."/>
            <person name="Mardanov A.V."/>
            <person name="Beletsky A.V."/>
            <person name="Banks D."/>
            <person name="Pimenov N.V."/>
            <person name="Frank Y.A."/>
            <person name="Karnachuk O.V."/>
            <person name="Ravin N.V."/>
        </authorList>
    </citation>
    <scope>NUCLEOTIDE SEQUENCE [LARGE SCALE GENOMIC DNA]</scope>
    <source>
        <strain evidence="3">BY5</strain>
    </source>
</reference>
<feature type="transmembrane region" description="Helical" evidence="2">
    <location>
        <begin position="636"/>
        <end position="655"/>
    </location>
</feature>
<feature type="transmembrane region" description="Helical" evidence="2">
    <location>
        <begin position="818"/>
        <end position="834"/>
    </location>
</feature>
<feature type="transmembrane region" description="Helical" evidence="2">
    <location>
        <begin position="930"/>
        <end position="949"/>
    </location>
</feature>
<feature type="transmembrane region" description="Helical" evidence="2">
    <location>
        <begin position="473"/>
        <end position="491"/>
    </location>
</feature>
<organism evidence="3 4">
    <name type="scientific">Candidatus Ozemobacter sibiricus</name>
    <dbReference type="NCBI Taxonomy" id="2268124"/>
    <lineage>
        <taxon>Bacteria</taxon>
        <taxon>Candidatus Ozemobacteria</taxon>
        <taxon>Candidatus Ozemobacterales</taxon>
        <taxon>Candidatus Ozemobacteraceae</taxon>
        <taxon>Candidatus Ozemobacter</taxon>
    </lineage>
</organism>
<feature type="transmembrane region" description="Helical" evidence="2">
    <location>
        <begin position="757"/>
        <end position="774"/>
    </location>
</feature>
<evidence type="ECO:0008006" key="5">
    <source>
        <dbReference type="Google" id="ProtNLM"/>
    </source>
</evidence>
<feature type="transmembrane region" description="Helical" evidence="2">
    <location>
        <begin position="75"/>
        <end position="92"/>
    </location>
</feature>
<feature type="transmembrane region" description="Helical" evidence="2">
    <location>
        <begin position="159"/>
        <end position="177"/>
    </location>
</feature>